<dbReference type="Proteomes" id="UP000052258">
    <property type="component" value="Unassembled WGS sequence"/>
</dbReference>
<gene>
    <name evidence="1" type="ORF">X560_2579</name>
</gene>
<evidence type="ECO:0000313" key="2">
    <source>
        <dbReference type="Proteomes" id="UP000052258"/>
    </source>
</evidence>
<reference evidence="1 2" key="1">
    <citation type="journal article" date="2015" name="Genome Biol. Evol.">
        <title>Comparative Genomics of Listeria Sensu Lato: Genus-Wide Differences in Evolutionary Dynamics and the Progressive Gain of Complex, Potentially Pathogenicity-Related Traits through Lateral Gene Transfer.</title>
        <authorList>
            <person name="Chiara M."/>
            <person name="Caruso M."/>
            <person name="D'Erchia A.M."/>
            <person name="Manzari C."/>
            <person name="Fraccalvieri R."/>
            <person name="Goffredo E."/>
            <person name="Latorre L."/>
            <person name="Miccolupo A."/>
            <person name="Padalino I."/>
            <person name="Santagada G."/>
            <person name="Chiocco D."/>
            <person name="Pesole G."/>
            <person name="Horner D.S."/>
            <person name="Parisi A."/>
        </authorList>
    </citation>
    <scope>NUCLEOTIDE SEQUENCE [LARGE SCALE GENOMIC DNA]</scope>
    <source>
        <strain evidence="1 2">1991</strain>
    </source>
</reference>
<comment type="caution">
    <text evidence="1">The sequence shown here is derived from an EMBL/GenBank/DDBJ whole genome shotgun (WGS) entry which is preliminary data.</text>
</comment>
<accession>A0A0J8J0Q0</accession>
<evidence type="ECO:0000313" key="1">
    <source>
        <dbReference type="EMBL" id="KMT57881.1"/>
    </source>
</evidence>
<organism evidence="1 2">
    <name type="scientific">Listeria fleischmannii 1991</name>
    <dbReference type="NCBI Taxonomy" id="1430899"/>
    <lineage>
        <taxon>Bacteria</taxon>
        <taxon>Bacillati</taxon>
        <taxon>Bacillota</taxon>
        <taxon>Bacilli</taxon>
        <taxon>Bacillales</taxon>
        <taxon>Listeriaceae</taxon>
        <taxon>Listeria</taxon>
    </lineage>
</organism>
<proteinExistence type="predicted"/>
<dbReference type="EMBL" id="AZHO01000038">
    <property type="protein sequence ID" value="KMT57881.1"/>
    <property type="molecule type" value="Genomic_DNA"/>
</dbReference>
<keyword evidence="2" id="KW-1185">Reference proteome</keyword>
<name>A0A0J8J0Q0_9LIST</name>
<sequence length="39" mass="4542">MTLTTVCQDSQNNYIKTQKSDDKQNVYRRFFSQNGPDGI</sequence>
<dbReference type="AlphaFoldDB" id="A0A0J8J0Q0"/>
<protein>
    <submittedName>
        <fullName evidence="1">Uncharacterized protein</fullName>
    </submittedName>
</protein>